<evidence type="ECO:0000313" key="2">
    <source>
        <dbReference type="EMBL" id="PAV18992.1"/>
    </source>
</evidence>
<evidence type="ECO:0000313" key="3">
    <source>
        <dbReference type="Proteomes" id="UP000217199"/>
    </source>
</evidence>
<name>A0A286UHB4_9AGAM</name>
<dbReference type="AlphaFoldDB" id="A0A286UHB4"/>
<feature type="region of interest" description="Disordered" evidence="1">
    <location>
        <begin position="1"/>
        <end position="84"/>
    </location>
</feature>
<dbReference type="EMBL" id="NBII01000005">
    <property type="protein sequence ID" value="PAV18992.1"/>
    <property type="molecule type" value="Genomic_DNA"/>
</dbReference>
<accession>A0A286UHB4</accession>
<protein>
    <submittedName>
        <fullName evidence="2">Uncharacterized protein</fullName>
    </submittedName>
</protein>
<keyword evidence="3" id="KW-1185">Reference proteome</keyword>
<evidence type="ECO:0000256" key="1">
    <source>
        <dbReference type="SAM" id="MobiDB-lite"/>
    </source>
</evidence>
<sequence length="477" mass="51154">MVLNVLSKWSSRSSAPEQKKSDSPVLDIKSIDGQKGAVKDTVDAAGSSSFIGGTNTPKQQPSSSLKRAGSVEQAEPNKKPQRFSMRPLGLFNTEKGVITHNQDVQERQKVDEAAKHAQLSVLTRSADKRAQKNALVVQHLIVGPNSIQPANTKVTSRPQLTKIKSELMQPKSANRVIAKLRDLPMPEERLASPDSPSSPQTKFKGPIQAVCLEGSDDEIHSKHFSKLDDSSIGSSSFEKLTSLFNEMHIVDLVTAPDLGLGQPEDGKGLLAGAIPTVETVFNGVVKLTPELMALGYATGKAVITDTTGVSPPTDRLSVLTYWWGLELCMPPPTLAHLANVPSVSQQVINFLSALSIMSGGIREILPFVRYIGQYIDFEWSAIQAQDQGKGVVCAATWIMPAALTPRPWDFDDPASSTTSTPKLPSTSPAEDTKETKGKQSAKEQSPTSPLVVSPLPAINSGPSMLESQKAVPITVVA</sequence>
<feature type="compositionally biased region" description="Polar residues" evidence="1">
    <location>
        <begin position="7"/>
        <end position="16"/>
    </location>
</feature>
<gene>
    <name evidence="2" type="ORF">PNOK_0583600</name>
</gene>
<feature type="compositionally biased region" description="Low complexity" evidence="1">
    <location>
        <begin position="445"/>
        <end position="456"/>
    </location>
</feature>
<feature type="region of interest" description="Disordered" evidence="1">
    <location>
        <begin position="408"/>
        <end position="464"/>
    </location>
</feature>
<feature type="compositionally biased region" description="Basic and acidic residues" evidence="1">
    <location>
        <begin position="430"/>
        <end position="441"/>
    </location>
</feature>
<reference evidence="2 3" key="1">
    <citation type="journal article" date="2017" name="Mol. Ecol.">
        <title>Comparative and population genomic landscape of Phellinus noxius: A hypervariable fungus causing root rot in trees.</title>
        <authorList>
            <person name="Chung C.L."/>
            <person name="Lee T.J."/>
            <person name="Akiba M."/>
            <person name="Lee H.H."/>
            <person name="Kuo T.H."/>
            <person name="Liu D."/>
            <person name="Ke H.M."/>
            <person name="Yokoi T."/>
            <person name="Roa M.B."/>
            <person name="Lu M.J."/>
            <person name="Chang Y.Y."/>
            <person name="Ann P.J."/>
            <person name="Tsai J.N."/>
            <person name="Chen C.Y."/>
            <person name="Tzean S.S."/>
            <person name="Ota Y."/>
            <person name="Hattori T."/>
            <person name="Sahashi N."/>
            <person name="Liou R.F."/>
            <person name="Kikuchi T."/>
            <person name="Tsai I.J."/>
        </authorList>
    </citation>
    <scope>NUCLEOTIDE SEQUENCE [LARGE SCALE GENOMIC DNA]</scope>
    <source>
        <strain evidence="2 3">FFPRI411160</strain>
    </source>
</reference>
<dbReference type="InParanoid" id="A0A286UHB4"/>
<feature type="compositionally biased region" description="Low complexity" evidence="1">
    <location>
        <begin position="413"/>
        <end position="428"/>
    </location>
</feature>
<comment type="caution">
    <text evidence="2">The sequence shown here is derived from an EMBL/GenBank/DDBJ whole genome shotgun (WGS) entry which is preliminary data.</text>
</comment>
<feature type="compositionally biased region" description="Polar residues" evidence="1">
    <location>
        <begin position="46"/>
        <end position="65"/>
    </location>
</feature>
<dbReference type="Proteomes" id="UP000217199">
    <property type="component" value="Unassembled WGS sequence"/>
</dbReference>
<proteinExistence type="predicted"/>
<feature type="compositionally biased region" description="Basic and acidic residues" evidence="1">
    <location>
        <begin position="29"/>
        <end position="42"/>
    </location>
</feature>
<dbReference type="OrthoDB" id="2434934at2759"/>
<organism evidence="2 3">
    <name type="scientific">Pyrrhoderma noxium</name>
    <dbReference type="NCBI Taxonomy" id="2282107"/>
    <lineage>
        <taxon>Eukaryota</taxon>
        <taxon>Fungi</taxon>
        <taxon>Dikarya</taxon>
        <taxon>Basidiomycota</taxon>
        <taxon>Agaricomycotina</taxon>
        <taxon>Agaricomycetes</taxon>
        <taxon>Hymenochaetales</taxon>
        <taxon>Hymenochaetaceae</taxon>
        <taxon>Pyrrhoderma</taxon>
    </lineage>
</organism>